<evidence type="ECO:0000256" key="1">
    <source>
        <dbReference type="ARBA" id="ARBA00007905"/>
    </source>
</evidence>
<keyword evidence="3" id="KW-0560">Oxidoreductase</keyword>
<feature type="site" description="Lowers pKa of active site Tyr" evidence="6">
    <location>
        <position position="76"/>
    </location>
</feature>
<dbReference type="FunFam" id="3.20.20.100:FF:000015">
    <property type="entry name" value="Oxidoreductase, aldo/keto reductase family"/>
    <property type="match status" value="1"/>
</dbReference>
<dbReference type="InterPro" id="IPR036812">
    <property type="entry name" value="NAD(P)_OxRdtase_dom_sf"/>
</dbReference>
<dbReference type="InterPro" id="IPR020471">
    <property type="entry name" value="AKR"/>
</dbReference>
<dbReference type="Gene3D" id="3.20.20.100">
    <property type="entry name" value="NADP-dependent oxidoreductase domain"/>
    <property type="match status" value="1"/>
</dbReference>
<dbReference type="Proteomes" id="UP000199651">
    <property type="component" value="Unassembled WGS sequence"/>
</dbReference>
<proteinExistence type="inferred from homology"/>
<gene>
    <name evidence="8" type="ORF">SAMN05192558_1274</name>
</gene>
<feature type="domain" description="NADP-dependent oxidoreductase" evidence="7">
    <location>
        <begin position="24"/>
        <end position="260"/>
    </location>
</feature>
<evidence type="ECO:0000256" key="6">
    <source>
        <dbReference type="PIRSR" id="PIRSR000097-3"/>
    </source>
</evidence>
<evidence type="ECO:0000256" key="3">
    <source>
        <dbReference type="ARBA" id="ARBA00023002"/>
    </source>
</evidence>
<evidence type="ECO:0000313" key="9">
    <source>
        <dbReference type="Proteomes" id="UP000199651"/>
    </source>
</evidence>
<evidence type="ECO:0000256" key="5">
    <source>
        <dbReference type="PIRSR" id="PIRSR000097-2"/>
    </source>
</evidence>
<comment type="similarity">
    <text evidence="1">Belongs to the aldo/keto reductase family.</text>
</comment>
<evidence type="ECO:0000259" key="7">
    <source>
        <dbReference type="Pfam" id="PF00248"/>
    </source>
</evidence>
<dbReference type="RefSeq" id="WP_091384438.1">
    <property type="nucleotide sequence ID" value="NZ_FNDV01000007.1"/>
</dbReference>
<dbReference type="InterPro" id="IPR023210">
    <property type="entry name" value="NADP_OxRdtase_dom"/>
</dbReference>
<dbReference type="PIRSF" id="PIRSF000097">
    <property type="entry name" value="AKR"/>
    <property type="match status" value="1"/>
</dbReference>
<dbReference type="PRINTS" id="PR00069">
    <property type="entry name" value="ALDKETRDTASE"/>
</dbReference>
<evidence type="ECO:0000256" key="4">
    <source>
        <dbReference type="PIRSR" id="PIRSR000097-1"/>
    </source>
</evidence>
<reference evidence="9" key="1">
    <citation type="submission" date="2016-10" db="EMBL/GenBank/DDBJ databases">
        <authorList>
            <person name="Varghese N."/>
            <person name="Submissions S."/>
        </authorList>
    </citation>
    <scope>NUCLEOTIDE SEQUENCE [LARGE SCALE GENOMIC DNA]</scope>
    <source>
        <strain evidence="9">IBRC-M 10655</strain>
    </source>
</reference>
<dbReference type="PROSITE" id="PS00062">
    <property type="entry name" value="ALDOKETO_REDUCTASE_2"/>
    <property type="match status" value="1"/>
</dbReference>
<feature type="active site" description="Proton donor" evidence="4">
    <location>
        <position position="51"/>
    </location>
</feature>
<dbReference type="SUPFAM" id="SSF51430">
    <property type="entry name" value="NAD(P)-linked oxidoreductase"/>
    <property type="match status" value="1"/>
</dbReference>
<keyword evidence="2" id="KW-0521">NADP</keyword>
<protein>
    <submittedName>
        <fullName evidence="8">2,5-diketo-D-gluconate reductase A</fullName>
    </submittedName>
</protein>
<evidence type="ECO:0000256" key="2">
    <source>
        <dbReference type="ARBA" id="ARBA00022857"/>
    </source>
</evidence>
<dbReference type="PANTHER" id="PTHR43827">
    <property type="entry name" value="2,5-DIKETO-D-GLUCONIC ACID REDUCTASE"/>
    <property type="match status" value="1"/>
</dbReference>
<accession>A0A1H0WNL7</accession>
<dbReference type="Pfam" id="PF00248">
    <property type="entry name" value="Aldo_ket_red"/>
    <property type="match status" value="1"/>
</dbReference>
<dbReference type="EMBL" id="FNJB01000027">
    <property type="protein sequence ID" value="SDP92284.1"/>
    <property type="molecule type" value="Genomic_DNA"/>
</dbReference>
<feature type="binding site" evidence="5">
    <location>
        <position position="109"/>
    </location>
    <ligand>
        <name>substrate</name>
    </ligand>
</feature>
<sequence length="275" mass="30406">MSPNPDISLNDGTTIPQLGFGVFQVPDDEVRAVVATAIDAGYRSFDTAAYYRNEVGTGQALAESGVPREDLYVTTKVWNDRQGYDEALRAFDESLTKLGLDYLDLFLIHWPAPGADKYVDTWRALEKLKEDGRVRSIGVSNFHVPHLERLFAETGTVPAVNQIELHPNLPQAELRAFHAKHGIATEAWSPLGQGVVLEDPTVVGIADRLGRTAAQVVLRWHLDLGVVVIPKSVTPERIRANIDVFDFELTAEDHKALATLDNGERTGPDPEQFWA</sequence>
<dbReference type="InterPro" id="IPR018170">
    <property type="entry name" value="Aldo/ket_reductase_CS"/>
</dbReference>
<organism evidence="8 9">
    <name type="scientific">Actinokineospora alba</name>
    <dbReference type="NCBI Taxonomy" id="504798"/>
    <lineage>
        <taxon>Bacteria</taxon>
        <taxon>Bacillati</taxon>
        <taxon>Actinomycetota</taxon>
        <taxon>Actinomycetes</taxon>
        <taxon>Pseudonocardiales</taxon>
        <taxon>Pseudonocardiaceae</taxon>
        <taxon>Actinokineospora</taxon>
    </lineage>
</organism>
<keyword evidence="9" id="KW-1185">Reference proteome</keyword>
<dbReference type="PROSITE" id="PS00063">
    <property type="entry name" value="ALDOKETO_REDUCTASE_3"/>
    <property type="match status" value="1"/>
</dbReference>
<dbReference type="STRING" id="504798.SAMN05421871_107111"/>
<dbReference type="AlphaFoldDB" id="A0A1H0WNL7"/>
<dbReference type="PANTHER" id="PTHR43827:SF3">
    <property type="entry name" value="NADP-DEPENDENT OXIDOREDUCTASE DOMAIN-CONTAINING PROTEIN"/>
    <property type="match status" value="1"/>
</dbReference>
<dbReference type="GO" id="GO:0016616">
    <property type="term" value="F:oxidoreductase activity, acting on the CH-OH group of donors, NAD or NADP as acceptor"/>
    <property type="evidence" value="ECO:0007669"/>
    <property type="project" value="UniProtKB-ARBA"/>
</dbReference>
<name>A0A1H0WNL7_9PSEU</name>
<evidence type="ECO:0000313" key="8">
    <source>
        <dbReference type="EMBL" id="SDP92284.1"/>
    </source>
</evidence>
<dbReference type="OrthoDB" id="9804790at2"/>